<organism evidence="1 2">
    <name type="scientific">Blautia faecis</name>
    <dbReference type="NCBI Taxonomy" id="871665"/>
    <lineage>
        <taxon>Bacteria</taxon>
        <taxon>Bacillati</taxon>
        <taxon>Bacillota</taxon>
        <taxon>Clostridia</taxon>
        <taxon>Lachnospirales</taxon>
        <taxon>Lachnospiraceae</taxon>
        <taxon>Blautia</taxon>
    </lineage>
</organism>
<dbReference type="SUPFAM" id="SSF57783">
    <property type="entry name" value="Zinc beta-ribbon"/>
    <property type="match status" value="1"/>
</dbReference>
<dbReference type="InterPro" id="IPR036977">
    <property type="entry name" value="DNA_primase_Znf_CHC2"/>
</dbReference>
<gene>
    <name evidence="1" type="ORF">G5B17_11690</name>
</gene>
<dbReference type="Gene3D" id="3.90.580.10">
    <property type="entry name" value="Zinc finger, CHC2-type domain"/>
    <property type="match status" value="1"/>
</dbReference>
<dbReference type="Proteomes" id="UP001644719">
    <property type="component" value="Unassembled WGS sequence"/>
</dbReference>
<evidence type="ECO:0000313" key="2">
    <source>
        <dbReference type="Proteomes" id="UP001644719"/>
    </source>
</evidence>
<protein>
    <recommendedName>
        <fullName evidence="3">DNA primase</fullName>
    </recommendedName>
</protein>
<reference evidence="1 2" key="1">
    <citation type="journal article" date="2020" name="Cell Host Microbe">
        <title>Functional and Genomic Variation between Human-Derived Isolates of Lachnospiraceae Reveals Inter- and Intra-Species Diversity.</title>
        <authorList>
            <person name="Sorbara M.T."/>
            <person name="Littmann E.R."/>
            <person name="Fontana E."/>
            <person name="Moody T.U."/>
            <person name="Kohout C.E."/>
            <person name="Gjonbalaj M."/>
            <person name="Eaton V."/>
            <person name="Seok R."/>
            <person name="Leiner I.M."/>
            <person name="Pamer E.G."/>
        </authorList>
    </citation>
    <scope>NUCLEOTIDE SEQUENCE [LARGE SCALE GENOMIC DNA]</scope>
    <source>
        <strain evidence="1 2">MSK.17.74</strain>
    </source>
</reference>
<comment type="caution">
    <text evidence="1">The sequence shown here is derived from an EMBL/GenBank/DDBJ whole genome shotgun (WGS) entry which is preliminary data.</text>
</comment>
<dbReference type="RefSeq" id="WP_173735732.1">
    <property type="nucleotide sequence ID" value="NZ_JAAITS010000031.1"/>
</dbReference>
<keyword evidence="2" id="KW-1185">Reference proteome</keyword>
<proteinExistence type="predicted"/>
<accession>A0ABX2H879</accession>
<evidence type="ECO:0000313" key="1">
    <source>
        <dbReference type="EMBL" id="NSG86062.1"/>
    </source>
</evidence>
<dbReference type="EMBL" id="JAAITS010000031">
    <property type="protein sequence ID" value="NSG86062.1"/>
    <property type="molecule type" value="Genomic_DNA"/>
</dbReference>
<evidence type="ECO:0008006" key="3">
    <source>
        <dbReference type="Google" id="ProtNLM"/>
    </source>
</evidence>
<sequence>MYEHPFTIKEVAWLLSIRCLDGGSAQEFPVECPYCGDTRGKCSFCVSKNGEMKNVFNCFHCGESGNMLTLYADIMGFYGADRCKEAYQDIRKRLELNRQVTGNGYKKITASFGMKEAVPKRLPEYLDFVYRELLSLLKLQERHRQDFKRRGAADIEIKELEQKGYKSIQPENSVSIAEKLLEKGLRLDGIPGFFRNRSGIWEAAFYEGNQGYLCPVYSLDRKIAGFQIRVDNPINHRKYIWFTSSGFSGGTSSGSPAGVSGYISPVQRSIHVTEGILKAELASLRSGYPYIGIPGVGNYKSLLPVLADLKSRGLQTVYECMDMDKMMDLTCRCDCMEKCIVCGTPERLLRKQECPQKRRKRDTIRKGCLKLYDMCERLGLNCQRISWDTDADGLWLGNYKGVDDWIYSKSLEEKESFY</sequence>
<name>A0ABX2H879_9FIRM</name>